<reference evidence="4 5" key="1">
    <citation type="submission" date="2023-09" db="EMBL/GenBank/DDBJ databases">
        <title>Flavobacterium sp. a novel bacteria isolate from Pepper rhizosphere.</title>
        <authorList>
            <person name="Peng Y."/>
            <person name="Lee J."/>
        </authorList>
    </citation>
    <scope>NUCLEOTIDE SEQUENCE [LARGE SCALE GENOMIC DNA]</scope>
    <source>
        <strain evidence="3">PMR2A8</strain>
        <strain evidence="4 5">PMTSA4</strain>
    </source>
</reference>
<gene>
    <name evidence="4" type="ORF">RN605_02630</name>
    <name evidence="3" type="ORF">RN608_09330</name>
</gene>
<organism evidence="4 5">
    <name type="scientific">Flavobacterium capsici</name>
    <dbReference type="NCBI Taxonomy" id="3075618"/>
    <lineage>
        <taxon>Bacteria</taxon>
        <taxon>Pseudomonadati</taxon>
        <taxon>Bacteroidota</taxon>
        <taxon>Flavobacteriia</taxon>
        <taxon>Flavobacteriales</taxon>
        <taxon>Flavobacteriaceae</taxon>
        <taxon>Flavobacterium</taxon>
    </lineage>
</organism>
<dbReference type="InterPro" id="IPR019734">
    <property type="entry name" value="TPR_rpt"/>
</dbReference>
<evidence type="ECO:0000313" key="3">
    <source>
        <dbReference type="EMBL" id="WNM18215.1"/>
    </source>
</evidence>
<dbReference type="Pfam" id="PF14559">
    <property type="entry name" value="TPR_19"/>
    <property type="match status" value="2"/>
</dbReference>
<dbReference type="InterPro" id="IPR011990">
    <property type="entry name" value="TPR-like_helical_dom_sf"/>
</dbReference>
<name>A0AA96F1N3_9FLAO</name>
<sequence length="431" mass="49986">MKLLKNITLSISLLALLISCNSKSDVVTNSKDYEVYLQSTTNNDLKETQREIDFWQKKYDNAPNQKSYLGILASNYTKLFDITANIDYLIIAEKNLLEVNEAYKYSKVNNIRSLARNYISQHRFNEALELANKALAIGEGLNETHKLLFDVQMELGNYKEAESHLNSIDNKKEFDYYIRIAKWNDHIGDLETTISFMEKAKIEAEKYSNKHLKIWTNTNLGDYNGHAGKIKEAYQYYLNALAIDPNNSYALKGIAWIAFSHEKNTDEAIRIINQISKRHNSPDFYLLKAQIAEYKKDNDKKVEMLNSYFNSIDNKEYGAMYNKYNVLLFAEEPQSLSKSLSIAEEEVEHRPTPDSYDLLAWTYFKMGEKEKALEIAKQHVAGKSFEPKLNYHLAEIYKANNELDKIKPIKEELMNSLFELGPNYEEKIKSL</sequence>
<feature type="chain" id="PRO_5044705261" evidence="2">
    <location>
        <begin position="25"/>
        <end position="431"/>
    </location>
</feature>
<evidence type="ECO:0000256" key="2">
    <source>
        <dbReference type="SAM" id="SignalP"/>
    </source>
</evidence>
<dbReference type="PROSITE" id="PS50005">
    <property type="entry name" value="TPR"/>
    <property type="match status" value="1"/>
</dbReference>
<accession>A0AA96F1N3</accession>
<dbReference type="RefSeq" id="WP_313321952.1">
    <property type="nucleotide sequence ID" value="NZ_CP134878.1"/>
</dbReference>
<dbReference type="Pfam" id="PF13181">
    <property type="entry name" value="TPR_8"/>
    <property type="match status" value="1"/>
</dbReference>
<evidence type="ECO:0000256" key="1">
    <source>
        <dbReference type="PROSITE-ProRule" id="PRU00339"/>
    </source>
</evidence>
<dbReference type="SUPFAM" id="SSF48452">
    <property type="entry name" value="TPR-like"/>
    <property type="match status" value="2"/>
</dbReference>
<keyword evidence="1" id="KW-0802">TPR repeat</keyword>
<keyword evidence="5" id="KW-1185">Reference proteome</keyword>
<evidence type="ECO:0000313" key="5">
    <source>
        <dbReference type="Proteomes" id="UP001304515"/>
    </source>
</evidence>
<dbReference type="EMBL" id="CP134878">
    <property type="protein sequence ID" value="WNM18215.1"/>
    <property type="molecule type" value="Genomic_DNA"/>
</dbReference>
<feature type="repeat" description="TPR" evidence="1">
    <location>
        <begin position="214"/>
        <end position="247"/>
    </location>
</feature>
<dbReference type="Gene3D" id="1.25.40.10">
    <property type="entry name" value="Tetratricopeptide repeat domain"/>
    <property type="match status" value="2"/>
</dbReference>
<dbReference type="AlphaFoldDB" id="A0AA96F1N3"/>
<proteinExistence type="predicted"/>
<dbReference type="PROSITE" id="PS51257">
    <property type="entry name" value="PROKAR_LIPOPROTEIN"/>
    <property type="match status" value="1"/>
</dbReference>
<evidence type="ECO:0000313" key="4">
    <source>
        <dbReference type="EMBL" id="WNM22266.1"/>
    </source>
</evidence>
<accession>A0AA96EZA0</accession>
<dbReference type="Proteomes" id="UP001304515">
    <property type="component" value="Chromosome"/>
</dbReference>
<keyword evidence="2" id="KW-0732">Signal</keyword>
<dbReference type="KEGG" id="fcj:RN605_02630"/>
<dbReference type="SMART" id="SM00028">
    <property type="entry name" value="TPR"/>
    <property type="match status" value="3"/>
</dbReference>
<feature type="signal peptide" evidence="2">
    <location>
        <begin position="1"/>
        <end position="24"/>
    </location>
</feature>
<protein>
    <submittedName>
        <fullName evidence="4">Tetratricopeptide repeat protein</fullName>
    </submittedName>
</protein>
<dbReference type="EMBL" id="CP134890">
    <property type="protein sequence ID" value="WNM22266.1"/>
    <property type="molecule type" value="Genomic_DNA"/>
</dbReference>